<evidence type="ECO:0000313" key="7">
    <source>
        <dbReference type="Proteomes" id="UP000023152"/>
    </source>
</evidence>
<dbReference type="InterPro" id="IPR019775">
    <property type="entry name" value="WD40_repeat_CS"/>
</dbReference>
<dbReference type="Proteomes" id="UP000023152">
    <property type="component" value="Unassembled WGS sequence"/>
</dbReference>
<dbReference type="PROSITE" id="PS50082">
    <property type="entry name" value="WD_REPEATS_2"/>
    <property type="match status" value="1"/>
</dbReference>
<name>X6M0A7_RETFI</name>
<reference evidence="6 7" key="1">
    <citation type="journal article" date="2013" name="Curr. Biol.">
        <title>The Genome of the Foraminiferan Reticulomyxa filosa.</title>
        <authorList>
            <person name="Glockner G."/>
            <person name="Hulsmann N."/>
            <person name="Schleicher M."/>
            <person name="Noegel A.A."/>
            <person name="Eichinger L."/>
            <person name="Gallinger C."/>
            <person name="Pawlowski J."/>
            <person name="Sierra R."/>
            <person name="Euteneuer U."/>
            <person name="Pillet L."/>
            <person name="Moustafa A."/>
            <person name="Platzer M."/>
            <person name="Groth M."/>
            <person name="Szafranski K."/>
            <person name="Schliwa M."/>
        </authorList>
    </citation>
    <scope>NUCLEOTIDE SEQUENCE [LARGE SCALE GENOMIC DNA]</scope>
</reference>
<dbReference type="Pfam" id="PF00400">
    <property type="entry name" value="WD40"/>
    <property type="match status" value="2"/>
</dbReference>
<evidence type="ECO:0000256" key="3">
    <source>
        <dbReference type="PROSITE-ProRule" id="PRU00221"/>
    </source>
</evidence>
<dbReference type="InterPro" id="IPR015943">
    <property type="entry name" value="WD40/YVTN_repeat-like_dom_sf"/>
</dbReference>
<evidence type="ECO:0000313" key="6">
    <source>
        <dbReference type="EMBL" id="ETO07319.1"/>
    </source>
</evidence>
<accession>X6M0A7</accession>
<dbReference type="InterPro" id="IPR036322">
    <property type="entry name" value="WD40_repeat_dom_sf"/>
</dbReference>
<dbReference type="PROSITE" id="PS50294">
    <property type="entry name" value="WD_REPEATS_REGION"/>
    <property type="match status" value="1"/>
</dbReference>
<feature type="coiled-coil region" evidence="4">
    <location>
        <begin position="7"/>
        <end position="59"/>
    </location>
</feature>
<dbReference type="SUPFAM" id="SSF50978">
    <property type="entry name" value="WD40 repeat-like"/>
    <property type="match status" value="1"/>
</dbReference>
<comment type="caution">
    <text evidence="6">The sequence shown here is derived from an EMBL/GenBank/DDBJ whole genome shotgun (WGS) entry which is preliminary data.</text>
</comment>
<dbReference type="InterPro" id="IPR001680">
    <property type="entry name" value="WD40_rpt"/>
</dbReference>
<evidence type="ECO:0000256" key="4">
    <source>
        <dbReference type="SAM" id="Coils"/>
    </source>
</evidence>
<keyword evidence="5" id="KW-1133">Transmembrane helix</keyword>
<sequence>DNSNKLILEIETLKKELNYKLENLRKEIFTYHSDIETIKKDFSHKKEQLMTTIKSLEEKNFKLKCSWQRLVAKLSNQEKVKKKEKHQNNIGISSSSNINFDQFYSSSKLLKTFNGHTGHVLSIDYSTFDDNQFLCSGSFDKTIRVWDIDTNKQIQSFNGHSSVHYVKFSPYHYHKYHQNVICSSSFDKIIRFWDIKHNRQLQVFNGHSDSVYVVDIYVLDLVIILFVYGILKHQNHYMFSMGTQAMSNVLIFHHYKEISTIVIKVIILV</sequence>
<keyword evidence="1 3" id="KW-0853">WD repeat</keyword>
<keyword evidence="5" id="KW-0812">Transmembrane</keyword>
<keyword evidence="4" id="KW-0175">Coiled coil</keyword>
<keyword evidence="2" id="KW-0677">Repeat</keyword>
<dbReference type="PANTHER" id="PTHR22847:SF637">
    <property type="entry name" value="WD REPEAT DOMAIN 5B"/>
    <property type="match status" value="1"/>
</dbReference>
<evidence type="ECO:0000256" key="1">
    <source>
        <dbReference type="ARBA" id="ARBA00022574"/>
    </source>
</evidence>
<dbReference type="PANTHER" id="PTHR22847">
    <property type="entry name" value="WD40 REPEAT PROTEIN"/>
    <property type="match status" value="1"/>
</dbReference>
<organism evidence="6 7">
    <name type="scientific">Reticulomyxa filosa</name>
    <dbReference type="NCBI Taxonomy" id="46433"/>
    <lineage>
        <taxon>Eukaryota</taxon>
        <taxon>Sar</taxon>
        <taxon>Rhizaria</taxon>
        <taxon>Retaria</taxon>
        <taxon>Foraminifera</taxon>
        <taxon>Monothalamids</taxon>
        <taxon>Reticulomyxidae</taxon>
        <taxon>Reticulomyxa</taxon>
    </lineage>
</organism>
<evidence type="ECO:0000256" key="5">
    <source>
        <dbReference type="SAM" id="Phobius"/>
    </source>
</evidence>
<dbReference type="EMBL" id="ASPP01026263">
    <property type="protein sequence ID" value="ETO07319.1"/>
    <property type="molecule type" value="Genomic_DNA"/>
</dbReference>
<dbReference type="AlphaFoldDB" id="X6M0A7"/>
<evidence type="ECO:0000256" key="2">
    <source>
        <dbReference type="ARBA" id="ARBA00022737"/>
    </source>
</evidence>
<protein>
    <submittedName>
        <fullName evidence="6">F-box and wd40 domain protein</fullName>
    </submittedName>
</protein>
<dbReference type="Gene3D" id="2.130.10.10">
    <property type="entry name" value="YVTN repeat-like/Quinoprotein amine dehydrogenase"/>
    <property type="match status" value="1"/>
</dbReference>
<dbReference type="SMART" id="SM00320">
    <property type="entry name" value="WD40"/>
    <property type="match status" value="2"/>
</dbReference>
<keyword evidence="5" id="KW-0472">Membrane</keyword>
<feature type="repeat" description="WD" evidence="3">
    <location>
        <begin position="113"/>
        <end position="156"/>
    </location>
</feature>
<feature type="non-terminal residue" evidence="6">
    <location>
        <position position="1"/>
    </location>
</feature>
<feature type="transmembrane region" description="Helical" evidence="5">
    <location>
        <begin position="211"/>
        <end position="231"/>
    </location>
</feature>
<dbReference type="PROSITE" id="PS00678">
    <property type="entry name" value="WD_REPEATS_1"/>
    <property type="match status" value="1"/>
</dbReference>
<gene>
    <name evidence="6" type="ORF">RFI_30073</name>
</gene>
<dbReference type="GO" id="GO:1990234">
    <property type="term" value="C:transferase complex"/>
    <property type="evidence" value="ECO:0007669"/>
    <property type="project" value="UniProtKB-ARBA"/>
</dbReference>
<proteinExistence type="predicted"/>
<keyword evidence="7" id="KW-1185">Reference proteome</keyword>